<evidence type="ECO:0000256" key="6">
    <source>
        <dbReference type="HAMAP-Rule" id="MF_01373"/>
    </source>
</evidence>
<evidence type="ECO:0000256" key="3">
    <source>
        <dbReference type="ARBA" id="ARBA00023136"/>
    </source>
</evidence>
<comment type="similarity">
    <text evidence="6">Belongs to the LpqB lipoprotein family.</text>
</comment>
<evidence type="ECO:0000256" key="5">
    <source>
        <dbReference type="ARBA" id="ARBA00023288"/>
    </source>
</evidence>
<dbReference type="RefSeq" id="WP_332518872.1">
    <property type="nucleotide sequence ID" value="NZ_JANRHA010000001.1"/>
</dbReference>
<comment type="caution">
    <text evidence="9">The sequence shown here is derived from an EMBL/GenBank/DDBJ whole genome shotgun (WGS) entry which is preliminary data.</text>
</comment>
<evidence type="ECO:0000256" key="7">
    <source>
        <dbReference type="SAM" id="MobiDB-lite"/>
    </source>
</evidence>
<evidence type="ECO:0000256" key="1">
    <source>
        <dbReference type="ARBA" id="ARBA00022475"/>
    </source>
</evidence>
<dbReference type="HAMAP" id="MF_01373">
    <property type="entry name" value="LpqB_lipoprot"/>
    <property type="match status" value="1"/>
</dbReference>
<dbReference type="GO" id="GO:0005886">
    <property type="term" value="C:plasma membrane"/>
    <property type="evidence" value="ECO:0007669"/>
    <property type="project" value="UniProtKB-SubCell"/>
</dbReference>
<comment type="subcellular location">
    <subcellularLocation>
        <location evidence="6">Cell membrane</location>
        <topology evidence="6">Lipid-anchor</topology>
    </subcellularLocation>
</comment>
<dbReference type="InterPro" id="IPR019606">
    <property type="entry name" value="GerMN"/>
</dbReference>
<dbReference type="InterPro" id="IPR059026">
    <property type="entry name" value="LpqB_N"/>
</dbReference>
<evidence type="ECO:0000313" key="9">
    <source>
        <dbReference type="EMBL" id="MDG3013000.1"/>
    </source>
</evidence>
<dbReference type="InterPro" id="IPR023959">
    <property type="entry name" value="LpqB"/>
</dbReference>
<feature type="domain" description="GerMN" evidence="8">
    <location>
        <begin position="218"/>
        <end position="316"/>
    </location>
</feature>
<dbReference type="AlphaFoldDB" id="A0A9X4LX80"/>
<keyword evidence="3" id="KW-0472">Membrane</keyword>
<dbReference type="Pfam" id="PF25976">
    <property type="entry name" value="LpqB_N"/>
    <property type="match status" value="1"/>
</dbReference>
<accession>A0A9X4LX80</accession>
<keyword evidence="10" id="KW-1185">Reference proteome</keyword>
<proteinExistence type="inferred from homology"/>
<keyword evidence="5 9" id="KW-0449">Lipoprotein</keyword>
<evidence type="ECO:0000256" key="4">
    <source>
        <dbReference type="ARBA" id="ARBA00023139"/>
    </source>
</evidence>
<dbReference type="Proteomes" id="UP001152755">
    <property type="component" value="Unassembled WGS sequence"/>
</dbReference>
<protein>
    <recommendedName>
        <fullName evidence="6">Lipoprotein LpqB</fullName>
    </recommendedName>
</protein>
<dbReference type="EMBL" id="JANRHA010000001">
    <property type="protein sequence ID" value="MDG3013000.1"/>
    <property type="molecule type" value="Genomic_DNA"/>
</dbReference>
<dbReference type="InterPro" id="IPR018910">
    <property type="entry name" value="LpqB_C"/>
</dbReference>
<reference evidence="9" key="1">
    <citation type="submission" date="2022-08" db="EMBL/GenBank/DDBJ databases">
        <title>Genome analysis of Corynebacteriales strain.</title>
        <authorList>
            <person name="Lee S.D."/>
        </authorList>
    </citation>
    <scope>NUCLEOTIDE SEQUENCE</scope>
    <source>
        <strain evidence="9">D3-21</strain>
    </source>
</reference>
<dbReference type="Pfam" id="PF10647">
    <property type="entry name" value="Gmad1"/>
    <property type="match status" value="1"/>
</dbReference>
<keyword evidence="2" id="KW-0732">Signal</keyword>
<dbReference type="NCBIfam" id="NF010141">
    <property type="entry name" value="PRK13616.1"/>
    <property type="match status" value="1"/>
</dbReference>
<evidence type="ECO:0000256" key="2">
    <source>
        <dbReference type="ARBA" id="ARBA00022729"/>
    </source>
</evidence>
<name>A0A9X4LX80_9ACTN</name>
<gene>
    <name evidence="6 9" type="primary">lpqB</name>
    <name evidence="9" type="ORF">NVS88_00310</name>
</gene>
<dbReference type="Pfam" id="PF10646">
    <property type="entry name" value="Germane"/>
    <property type="match status" value="1"/>
</dbReference>
<evidence type="ECO:0000313" key="10">
    <source>
        <dbReference type="Proteomes" id="UP001152755"/>
    </source>
</evidence>
<organism evidence="9 10">
    <name type="scientific">Speluncibacter jeojiensis</name>
    <dbReference type="NCBI Taxonomy" id="2710754"/>
    <lineage>
        <taxon>Bacteria</taxon>
        <taxon>Bacillati</taxon>
        <taxon>Actinomycetota</taxon>
        <taxon>Actinomycetes</taxon>
        <taxon>Mycobacteriales</taxon>
        <taxon>Speluncibacteraceae</taxon>
        <taxon>Speluncibacter</taxon>
    </lineage>
</organism>
<feature type="region of interest" description="Disordered" evidence="7">
    <location>
        <begin position="47"/>
        <end position="72"/>
    </location>
</feature>
<evidence type="ECO:0000259" key="8">
    <source>
        <dbReference type="SMART" id="SM00909"/>
    </source>
</evidence>
<dbReference type="SMART" id="SM00909">
    <property type="entry name" value="Germane"/>
    <property type="match status" value="1"/>
</dbReference>
<sequence>MTLFGSRAGAVRSRAARGRVAKALAAVAGATVIATVAAGCATLPTSSSPQAIGTVAREPDTSSVPAPTPGREPDLLVRDFLKASTEPAGRHAAARQFLTAQANSKWDDSQSALVVDKIDVFFENRATDSARILVSAAKVGELSPDGVFKADDGTLEARFEMVRQDGQWRIDNLPAGVIMDRSQFLSVYHRQSLYFVNYAGTALVPDPRWIAVRKEGLAAQLIAMLLAGPKAPLAPAVRTQLGEGVHLRSTLTKIDGRDSDVGVGPGGIRMDFQGIGNLDPHDRELLAAQVVWTLSGAGITGPYEVLADGAPIDPRFAEGWTTASLAAWDPSFPAGPSVGLHAIVDGVLDSVDDSSVTPVAGPLGKPAPDGGNVLSASLSRDGKLVAAVRSTGRPGSGVELVAGPLEGPLNVVASGATITRPTWGGDDHVVWAVVDGMKVTRAVVDPVAGVTAAPVDTSAIAALGGPITELRLSRDEARAALIVGGRVYVAYVTPGANGGFALTSPRAIAFALGSSAISLDWGRTDTIFVTRSGADAPVVQLAVDGSSMQALPSRNLSPPVTLIDATPTAKLVADSRGVLTLSTTSPDDEQYWREIPGLVGRRAVPVMPG</sequence>
<keyword evidence="1" id="KW-1003">Cell membrane</keyword>
<keyword evidence="4" id="KW-0564">Palmitate</keyword>